<dbReference type="InterPro" id="IPR038333">
    <property type="entry name" value="T1MK-like_N_sf"/>
</dbReference>
<keyword evidence="6" id="KW-0949">S-adenosyl-L-methionine</keyword>
<dbReference type="Pfam" id="PF02384">
    <property type="entry name" value="N6_Mtase"/>
    <property type="match status" value="1"/>
</dbReference>
<evidence type="ECO:0000256" key="3">
    <source>
        <dbReference type="ARBA" id="ARBA00011900"/>
    </source>
</evidence>
<dbReference type="CDD" id="cd16961">
    <property type="entry name" value="RMtype1_S_TRD-CR_like"/>
    <property type="match status" value="1"/>
</dbReference>
<dbReference type="Gene3D" id="3.90.1570.30">
    <property type="match status" value="1"/>
</dbReference>
<organism evidence="13 14">
    <name type="scientific">Paraprevotella clara YIT 11840</name>
    <dbReference type="NCBI Taxonomy" id="762968"/>
    <lineage>
        <taxon>Bacteria</taxon>
        <taxon>Pseudomonadati</taxon>
        <taxon>Bacteroidota</taxon>
        <taxon>Bacteroidia</taxon>
        <taxon>Bacteroidales</taxon>
        <taxon>Prevotellaceae</taxon>
        <taxon>Paraprevotella</taxon>
    </lineage>
</organism>
<dbReference type="Pfam" id="PF13588">
    <property type="entry name" value="HSDR_N_2"/>
    <property type="match status" value="1"/>
</dbReference>
<keyword evidence="4" id="KW-0489">Methyltransferase</keyword>
<dbReference type="SUPFAM" id="SSF53335">
    <property type="entry name" value="S-adenosyl-L-methionine-dependent methyltransferases"/>
    <property type="match status" value="1"/>
</dbReference>
<keyword evidence="8" id="KW-0238">DNA-binding</keyword>
<proteinExistence type="inferred from homology"/>
<feature type="domain" description="Type I restriction enzyme R protein N-terminal" evidence="12">
    <location>
        <begin position="49"/>
        <end position="111"/>
    </location>
</feature>
<comment type="similarity">
    <text evidence="2">Belongs to the type-I restriction system S methylase family.</text>
</comment>
<dbReference type="PANTHER" id="PTHR42933:SF4">
    <property type="entry name" value="TYPE I RESTRICTION ENZYME ECOKI METHYLASE SUBUNIT"/>
    <property type="match status" value="1"/>
</dbReference>
<keyword evidence="5" id="KW-0808">Transferase</keyword>
<dbReference type="SUPFAM" id="SSF116734">
    <property type="entry name" value="DNA methylase specificity domain"/>
    <property type="match status" value="2"/>
</dbReference>
<dbReference type="PATRIC" id="fig|762968.3.peg.422"/>
<feature type="domain" description="Type I restriction modification DNA specificity" evidence="10">
    <location>
        <begin position="791"/>
        <end position="943"/>
    </location>
</feature>
<dbReference type="CDD" id="cd17252">
    <property type="entry name" value="RMtype1_S_EcoKI-TRD1-CR1_like"/>
    <property type="match status" value="1"/>
</dbReference>
<dbReference type="InterPro" id="IPR029464">
    <property type="entry name" value="HSDR_N"/>
</dbReference>
<dbReference type="InterPro" id="IPR029063">
    <property type="entry name" value="SAM-dependent_MTases_sf"/>
</dbReference>
<dbReference type="InterPro" id="IPR003356">
    <property type="entry name" value="DNA_methylase_A-5"/>
</dbReference>
<comment type="catalytic activity">
    <reaction evidence="9">
        <text>a 2'-deoxyadenosine in DNA + S-adenosyl-L-methionine = an N(6)-methyl-2'-deoxyadenosine in DNA + S-adenosyl-L-homocysteine + H(+)</text>
        <dbReference type="Rhea" id="RHEA:15197"/>
        <dbReference type="Rhea" id="RHEA-COMP:12418"/>
        <dbReference type="Rhea" id="RHEA-COMP:12419"/>
        <dbReference type="ChEBI" id="CHEBI:15378"/>
        <dbReference type="ChEBI" id="CHEBI:57856"/>
        <dbReference type="ChEBI" id="CHEBI:59789"/>
        <dbReference type="ChEBI" id="CHEBI:90615"/>
        <dbReference type="ChEBI" id="CHEBI:90616"/>
        <dbReference type="EC" id="2.1.1.72"/>
    </reaction>
</comment>
<name>G5SM97_9BACT</name>
<evidence type="ECO:0000259" key="11">
    <source>
        <dbReference type="Pfam" id="PF02384"/>
    </source>
</evidence>
<dbReference type="Gene3D" id="3.40.50.150">
    <property type="entry name" value="Vaccinia Virus protein VP39"/>
    <property type="match status" value="1"/>
</dbReference>
<dbReference type="InterPro" id="IPR044946">
    <property type="entry name" value="Restrct_endonuc_typeI_TRD_sf"/>
</dbReference>
<evidence type="ECO:0000256" key="5">
    <source>
        <dbReference type="ARBA" id="ARBA00022679"/>
    </source>
</evidence>
<dbReference type="PROSITE" id="PS01261">
    <property type="entry name" value="UPF0020"/>
    <property type="match status" value="1"/>
</dbReference>
<dbReference type="InterPro" id="IPR000055">
    <property type="entry name" value="Restrct_endonuc_typeI_TRD"/>
</dbReference>
<dbReference type="PANTHER" id="PTHR42933">
    <property type="entry name" value="SLR6095 PROTEIN"/>
    <property type="match status" value="1"/>
</dbReference>
<comment type="caution">
    <text evidence="13">The sequence shown here is derived from an EMBL/GenBank/DDBJ whole genome shotgun (WGS) entry which is preliminary data.</text>
</comment>
<dbReference type="GO" id="GO:0003677">
    <property type="term" value="F:DNA binding"/>
    <property type="evidence" value="ECO:0007669"/>
    <property type="project" value="UniProtKB-KW"/>
</dbReference>
<evidence type="ECO:0000256" key="9">
    <source>
        <dbReference type="ARBA" id="ARBA00047942"/>
    </source>
</evidence>
<dbReference type="GO" id="GO:0009007">
    <property type="term" value="F:site-specific DNA-methyltransferase (adenine-specific) activity"/>
    <property type="evidence" value="ECO:0007669"/>
    <property type="project" value="UniProtKB-EC"/>
</dbReference>
<evidence type="ECO:0000313" key="14">
    <source>
        <dbReference type="Proteomes" id="UP000003598"/>
    </source>
</evidence>
<evidence type="ECO:0000313" key="13">
    <source>
        <dbReference type="EMBL" id="EHH01655.1"/>
    </source>
</evidence>
<dbReference type="InterPro" id="IPR051537">
    <property type="entry name" value="DNA_Adenine_Mtase"/>
</dbReference>
<evidence type="ECO:0000259" key="10">
    <source>
        <dbReference type="Pfam" id="PF01420"/>
    </source>
</evidence>
<keyword evidence="7" id="KW-0680">Restriction system</keyword>
<evidence type="ECO:0000256" key="2">
    <source>
        <dbReference type="ARBA" id="ARBA00010923"/>
    </source>
</evidence>
<dbReference type="InterPro" id="IPR053943">
    <property type="entry name" value="RlmKL-like_Mtase_CS"/>
</dbReference>
<dbReference type="HOGENOM" id="CLU_008343_2_1_10"/>
<dbReference type="Pfam" id="PF01420">
    <property type="entry name" value="Methylase_S"/>
    <property type="match status" value="2"/>
</dbReference>
<evidence type="ECO:0000259" key="12">
    <source>
        <dbReference type="Pfam" id="PF13588"/>
    </source>
</evidence>
<dbReference type="Proteomes" id="UP000003598">
    <property type="component" value="Unassembled WGS sequence"/>
</dbReference>
<sequence length="977" mass="110840">MNTMPLEADTRNLIDTALTNLGWKLNGKDKNVFFEQPKTEAERKSLGGKRPDYVLYSNESDRPLIVIEAKKKGTRLDAAMEQGISYARAINAPLVFATDGVFCKAYHTEANRVPILNGEEIDEFIRETLALRYLTTYEVNTVSPKVQYDRKELIRIFDEANNMLRGEGLRAGIERFGEFANILFLKLISESEQIKRESGIKTLFDATACSWDSIKNIPFTTRIDYINKTVYEKLNSLYNTDIFTPLQIRDASILKEIMDKLDPLTLTDVDSDVKGDAFEYFLKASTATKNDLGEYFTPRHIVKTMVRLVNPQIGETIYDPFCGTGGFLIESFRYIYNNMARTEANIKMLREHTVYGNEITNTARITKMNMILAGDGHSNINMRDSLANPIDGKATYRDNDGSEYHYGYDIVLANMPYSQKTKHGELYDLPSTNGDSICVQHCMKAINSTSPNGRMALVVPEGFLFRKDLTRTREYLLENCQLQSIISLPQGVFLPYTGVKTDIIYATKVNQKIKKSEKKKEFWYFDVKSDGYTLDNHRRKLDTPSDLAKYEEFRKLDEDQSTEMTNVGFEIIPLDKVCSNSFILAGNRYRISPNITSKYEIVDFSDIATITRGVNYQRAQQTTYKTSNIILPADNITLSGELEVIKEIYIDQSIILAPEKQLRQGDIFICMSSGSKEHVGKVAFIDQDTKYYAGGFMGIIRTSTSRCLPQYLFFYLLKSLKYREEIKLLTQGANINNISSTINSIKIPLPSVEVQQKIVDELDGYRKIIFGAQSIVSNYEPHLPKFKTGNIVKLSDICEINRFSVNPEREYGEESFTYIDISSVTSGTGKVDTSQKIKGKDAPSRARRGMNKGDILMSTVRPNLKAFSYVDFDTKGFVASTGFAVLTPKNVNGKYLLYALLDDFVGNQLSDAMSKAMYPSVNKSDLENLDIICPSIEEQNEAVIQIERELSFIKSSEEIVSIFTKKIEQKINEVWGE</sequence>
<dbReference type="eggNOG" id="COG0286">
    <property type="taxonomic scope" value="Bacteria"/>
</dbReference>
<gene>
    <name evidence="13" type="ORF">HMPREF9441_00471</name>
</gene>
<feature type="domain" description="Type I restriction modification DNA specificity" evidence="10">
    <location>
        <begin position="599"/>
        <end position="767"/>
    </location>
</feature>
<evidence type="ECO:0000256" key="8">
    <source>
        <dbReference type="ARBA" id="ARBA00023125"/>
    </source>
</evidence>
<dbReference type="Gene3D" id="3.90.220.20">
    <property type="entry name" value="DNA methylase specificity domains"/>
    <property type="match status" value="2"/>
</dbReference>
<evidence type="ECO:0000256" key="6">
    <source>
        <dbReference type="ARBA" id="ARBA00022691"/>
    </source>
</evidence>
<evidence type="ECO:0000256" key="1">
    <source>
        <dbReference type="ARBA" id="ARBA00006594"/>
    </source>
</evidence>
<dbReference type="Gene3D" id="1.20.1260.30">
    <property type="match status" value="1"/>
</dbReference>
<protein>
    <recommendedName>
        <fullName evidence="3">site-specific DNA-methyltransferase (adenine-specific)</fullName>
        <ecNumber evidence="3">2.1.1.72</ecNumber>
    </recommendedName>
</protein>
<dbReference type="GO" id="GO:0008170">
    <property type="term" value="F:N-methyltransferase activity"/>
    <property type="evidence" value="ECO:0007669"/>
    <property type="project" value="InterPro"/>
</dbReference>
<accession>G5SM97</accession>
<feature type="domain" description="DNA methylase adenine-specific" evidence="11">
    <location>
        <begin position="270"/>
        <end position="589"/>
    </location>
</feature>
<dbReference type="EMBL" id="AFFY01000005">
    <property type="protein sequence ID" value="EHH01655.1"/>
    <property type="molecule type" value="Genomic_DNA"/>
</dbReference>
<dbReference type="PRINTS" id="PR00507">
    <property type="entry name" value="N12N6MTFRASE"/>
</dbReference>
<comment type="similarity">
    <text evidence="1">Belongs to the N(4)/N(6)-methyltransferase family.</text>
</comment>
<evidence type="ECO:0000256" key="7">
    <source>
        <dbReference type="ARBA" id="ARBA00022747"/>
    </source>
</evidence>
<dbReference type="eggNOG" id="COG0732">
    <property type="taxonomic scope" value="Bacteria"/>
</dbReference>
<dbReference type="GO" id="GO:0032259">
    <property type="term" value="P:methylation"/>
    <property type="evidence" value="ECO:0007669"/>
    <property type="project" value="UniProtKB-KW"/>
</dbReference>
<dbReference type="EC" id="2.1.1.72" evidence="3"/>
<dbReference type="AlphaFoldDB" id="G5SM97"/>
<keyword evidence="14" id="KW-1185">Reference proteome</keyword>
<reference evidence="13 14" key="1">
    <citation type="submission" date="2011-03" db="EMBL/GenBank/DDBJ databases">
        <authorList>
            <person name="Weinstock G."/>
            <person name="Sodergren E."/>
            <person name="Clifton S."/>
            <person name="Fulton L."/>
            <person name="Fulton B."/>
            <person name="Courtney L."/>
            <person name="Fronick C."/>
            <person name="Harrison M."/>
            <person name="Strong C."/>
            <person name="Farmer C."/>
            <person name="Delahaunty K."/>
            <person name="Markovic C."/>
            <person name="Hall O."/>
            <person name="Minx P."/>
            <person name="Tomlinson C."/>
            <person name="Mitreva M."/>
            <person name="Hou S."/>
            <person name="Chen J."/>
            <person name="Wollam A."/>
            <person name="Pepin K.H."/>
            <person name="Johnson M."/>
            <person name="Bhonagiri V."/>
            <person name="Zhang X."/>
            <person name="Suruliraj S."/>
            <person name="Warren W."/>
            <person name="Chinwalla A."/>
            <person name="Mardis E.R."/>
            <person name="Wilson R.K."/>
        </authorList>
    </citation>
    <scope>NUCLEOTIDE SEQUENCE [LARGE SCALE GENOMIC DNA]</scope>
    <source>
        <strain evidence="13 14">YIT 11840</strain>
    </source>
</reference>
<dbReference type="GO" id="GO:0009307">
    <property type="term" value="P:DNA restriction-modification system"/>
    <property type="evidence" value="ECO:0007669"/>
    <property type="project" value="UniProtKB-KW"/>
</dbReference>
<dbReference type="STRING" id="762968.HMPREF9441_00471"/>
<dbReference type="OrthoDB" id="9814572at2"/>
<evidence type="ECO:0000256" key="4">
    <source>
        <dbReference type="ARBA" id="ARBA00022603"/>
    </source>
</evidence>